<accession>A0ABW3XG85</accession>
<name>A0ABW3XG85_9ACTN</name>
<gene>
    <name evidence="1" type="ORF">ACFQ5X_15560</name>
</gene>
<keyword evidence="2" id="KW-1185">Reference proteome</keyword>
<dbReference type="RefSeq" id="WP_381241256.1">
    <property type="nucleotide sequence ID" value="NZ_JBHSKH010000086.1"/>
</dbReference>
<evidence type="ECO:0000313" key="1">
    <source>
        <dbReference type="EMBL" id="MFD1307258.1"/>
    </source>
</evidence>
<proteinExistence type="predicted"/>
<evidence type="ECO:0000313" key="2">
    <source>
        <dbReference type="Proteomes" id="UP001597058"/>
    </source>
</evidence>
<comment type="caution">
    <text evidence="1">The sequence shown here is derived from an EMBL/GenBank/DDBJ whole genome shotgun (WGS) entry which is preliminary data.</text>
</comment>
<reference evidence="2" key="1">
    <citation type="journal article" date="2019" name="Int. J. Syst. Evol. Microbiol.">
        <title>The Global Catalogue of Microorganisms (GCM) 10K type strain sequencing project: providing services to taxonomists for standard genome sequencing and annotation.</title>
        <authorList>
            <consortium name="The Broad Institute Genomics Platform"/>
            <consortium name="The Broad Institute Genome Sequencing Center for Infectious Disease"/>
            <person name="Wu L."/>
            <person name="Ma J."/>
        </authorList>
    </citation>
    <scope>NUCLEOTIDE SEQUENCE [LARGE SCALE GENOMIC DNA]</scope>
    <source>
        <strain evidence="2">CGMCC 4.7020</strain>
    </source>
</reference>
<protein>
    <submittedName>
        <fullName evidence="1">Uncharacterized protein</fullName>
    </submittedName>
</protein>
<organism evidence="1 2">
    <name type="scientific">Streptomyces kaempferi</name>
    <dbReference type="NCBI Taxonomy" id="333725"/>
    <lineage>
        <taxon>Bacteria</taxon>
        <taxon>Bacillati</taxon>
        <taxon>Actinomycetota</taxon>
        <taxon>Actinomycetes</taxon>
        <taxon>Kitasatosporales</taxon>
        <taxon>Streptomycetaceae</taxon>
        <taxon>Streptomyces</taxon>
    </lineage>
</organism>
<dbReference type="EMBL" id="JBHTMM010000016">
    <property type="protein sequence ID" value="MFD1307258.1"/>
    <property type="molecule type" value="Genomic_DNA"/>
</dbReference>
<dbReference type="Proteomes" id="UP001597058">
    <property type="component" value="Unassembled WGS sequence"/>
</dbReference>
<sequence>MRYLVETFAVGALRRGQGIEQFLGAVDAASRPGIRWVSIEAANRGYVVTLHAVEDVGGEHFCDLLEFPPLDPDDEFGLELAVTEDEVGAMAEAEARTGAVRDRWVNAGIAGDEYLD</sequence>